<protein>
    <submittedName>
        <fullName evidence="2">Uncharacterized protein</fullName>
    </submittedName>
</protein>
<feature type="compositionally biased region" description="Polar residues" evidence="1">
    <location>
        <begin position="394"/>
        <end position="413"/>
    </location>
</feature>
<dbReference type="EMBL" id="ML178865">
    <property type="protein sequence ID" value="TFK96199.1"/>
    <property type="molecule type" value="Genomic_DNA"/>
</dbReference>
<feature type="compositionally biased region" description="Low complexity" evidence="1">
    <location>
        <begin position="314"/>
        <end position="323"/>
    </location>
</feature>
<feature type="compositionally biased region" description="Low complexity" evidence="1">
    <location>
        <begin position="371"/>
        <end position="390"/>
    </location>
</feature>
<evidence type="ECO:0000313" key="2">
    <source>
        <dbReference type="EMBL" id="TFK96199.1"/>
    </source>
</evidence>
<feature type="compositionally biased region" description="Basic and acidic residues" evidence="1">
    <location>
        <begin position="546"/>
        <end position="556"/>
    </location>
</feature>
<gene>
    <name evidence="2" type="ORF">BDV98DRAFT_597873</name>
</gene>
<evidence type="ECO:0000313" key="3">
    <source>
        <dbReference type="Proteomes" id="UP000305067"/>
    </source>
</evidence>
<sequence>MSSRRLSLHVSALNDEEYKLYNDALSDLALDSTNTSVGVREVRAWMRGKFDSLESADVDAILKMFSPTLAPADTLSPGQFYAAVRLAVHVDGGQAIDKALAFVQARPKSPSNRSHSPIRAPSPGKSSHPPPPQRSQSQRVASSHRTKSNPFTATPSLSASTTPPILPPRKTAPVPPPPPRSSFSAAGSSSSIHTPHVTTTLMKQSLQASKTGQTMKNAEKMLEKERIMQVLKSSSQNSSPQPHPGNDGFRRAPSPTKTASSSVSSNSHHHHEAVAPPLPRRKLLDSVDAMSSSSMEQVAAASTNGRPPPPPAKPAFLSSNSSAPPRPPPLQSKSHSRSSSVSPSSPPQHPSESVSSPPPTHPDRLRNRVPSSSSSGQYASSSSQYAYHHGPSASLDSPRSANSFEAIYGTSSPFDRPPATAPLQGLGTPRDERRDPLGLHSASASTPSPRIFRSKSLHVSSNSPSSAGDKPPLRSVSGRKPPVPPPLSASGVVGTPPPRRRPETLHFLPSPTSPDRPGPGGGKTIGAGAGKAMGANALAGLRSVRTRGEMSPESDHRRRQSPHRDEDDESPFSDPFSSSQSSPHHPPPQRSSSSMSLSTAESHIQRTLNKLTLAKYKAEAGIMAKRGFVQGERMGLDGVEWEREREEKMGLMGGAGSERGVDDQQSLFEKGSPFEKGAPFANGAAGRVGNGRSRSAVDSDDDSSDEGEMGSGARGGGGGMGPTGTIRGRGVERDSMKWLVQPGEGWTAL</sequence>
<accession>A0A5C3Q5B7</accession>
<feature type="compositionally biased region" description="Basic and acidic residues" evidence="1">
    <location>
        <begin position="217"/>
        <end position="227"/>
    </location>
</feature>
<feature type="compositionally biased region" description="Gly residues" evidence="1">
    <location>
        <begin position="518"/>
        <end position="531"/>
    </location>
</feature>
<feature type="compositionally biased region" description="Polar residues" evidence="1">
    <location>
        <begin position="457"/>
        <end position="466"/>
    </location>
</feature>
<feature type="region of interest" description="Disordered" evidence="1">
    <location>
        <begin position="669"/>
        <end position="749"/>
    </location>
</feature>
<feature type="compositionally biased region" description="Polar residues" evidence="1">
    <location>
        <begin position="289"/>
        <end position="305"/>
    </location>
</feature>
<dbReference type="OrthoDB" id="2553626at2759"/>
<proteinExistence type="predicted"/>
<feature type="compositionally biased region" description="Low complexity" evidence="1">
    <location>
        <begin position="681"/>
        <end position="696"/>
    </location>
</feature>
<dbReference type="Proteomes" id="UP000305067">
    <property type="component" value="Unassembled WGS sequence"/>
</dbReference>
<organism evidence="2 3">
    <name type="scientific">Pterulicium gracile</name>
    <dbReference type="NCBI Taxonomy" id="1884261"/>
    <lineage>
        <taxon>Eukaryota</taxon>
        <taxon>Fungi</taxon>
        <taxon>Dikarya</taxon>
        <taxon>Basidiomycota</taxon>
        <taxon>Agaricomycotina</taxon>
        <taxon>Agaricomycetes</taxon>
        <taxon>Agaricomycetidae</taxon>
        <taxon>Agaricales</taxon>
        <taxon>Pleurotineae</taxon>
        <taxon>Pterulaceae</taxon>
        <taxon>Pterulicium</taxon>
    </lineage>
</organism>
<feature type="compositionally biased region" description="Acidic residues" evidence="1">
    <location>
        <begin position="698"/>
        <end position="708"/>
    </location>
</feature>
<feature type="region of interest" description="Disordered" evidence="1">
    <location>
        <begin position="105"/>
        <end position="604"/>
    </location>
</feature>
<dbReference type="STRING" id="1884261.A0A5C3Q5B7"/>
<name>A0A5C3Q5B7_9AGAR</name>
<keyword evidence="3" id="KW-1185">Reference proteome</keyword>
<evidence type="ECO:0000256" key="1">
    <source>
        <dbReference type="SAM" id="MobiDB-lite"/>
    </source>
</evidence>
<feature type="compositionally biased region" description="Polar residues" evidence="1">
    <location>
        <begin position="595"/>
        <end position="604"/>
    </location>
</feature>
<feature type="compositionally biased region" description="Low complexity" evidence="1">
    <location>
        <begin position="181"/>
        <end position="191"/>
    </location>
</feature>
<feature type="compositionally biased region" description="Polar residues" evidence="1">
    <location>
        <begin position="192"/>
        <end position="216"/>
    </location>
</feature>
<reference evidence="2 3" key="1">
    <citation type="journal article" date="2019" name="Nat. Ecol. Evol.">
        <title>Megaphylogeny resolves global patterns of mushroom evolution.</title>
        <authorList>
            <person name="Varga T."/>
            <person name="Krizsan K."/>
            <person name="Foldi C."/>
            <person name="Dima B."/>
            <person name="Sanchez-Garcia M."/>
            <person name="Sanchez-Ramirez S."/>
            <person name="Szollosi G.J."/>
            <person name="Szarkandi J.G."/>
            <person name="Papp V."/>
            <person name="Albert L."/>
            <person name="Andreopoulos W."/>
            <person name="Angelini C."/>
            <person name="Antonin V."/>
            <person name="Barry K.W."/>
            <person name="Bougher N.L."/>
            <person name="Buchanan P."/>
            <person name="Buyck B."/>
            <person name="Bense V."/>
            <person name="Catcheside P."/>
            <person name="Chovatia M."/>
            <person name="Cooper J."/>
            <person name="Damon W."/>
            <person name="Desjardin D."/>
            <person name="Finy P."/>
            <person name="Geml J."/>
            <person name="Haridas S."/>
            <person name="Hughes K."/>
            <person name="Justo A."/>
            <person name="Karasinski D."/>
            <person name="Kautmanova I."/>
            <person name="Kiss B."/>
            <person name="Kocsube S."/>
            <person name="Kotiranta H."/>
            <person name="LaButti K.M."/>
            <person name="Lechner B.E."/>
            <person name="Liimatainen K."/>
            <person name="Lipzen A."/>
            <person name="Lukacs Z."/>
            <person name="Mihaltcheva S."/>
            <person name="Morgado L.N."/>
            <person name="Niskanen T."/>
            <person name="Noordeloos M.E."/>
            <person name="Ohm R.A."/>
            <person name="Ortiz-Santana B."/>
            <person name="Ovrebo C."/>
            <person name="Racz N."/>
            <person name="Riley R."/>
            <person name="Savchenko A."/>
            <person name="Shiryaev A."/>
            <person name="Soop K."/>
            <person name="Spirin V."/>
            <person name="Szebenyi C."/>
            <person name="Tomsovsky M."/>
            <person name="Tulloss R.E."/>
            <person name="Uehling J."/>
            <person name="Grigoriev I.V."/>
            <person name="Vagvolgyi C."/>
            <person name="Papp T."/>
            <person name="Martin F.M."/>
            <person name="Miettinen O."/>
            <person name="Hibbett D.S."/>
            <person name="Nagy L.G."/>
        </authorList>
    </citation>
    <scope>NUCLEOTIDE SEQUENCE [LARGE SCALE GENOMIC DNA]</scope>
    <source>
        <strain evidence="2 3">CBS 309.79</strain>
    </source>
</reference>
<feature type="compositionally biased region" description="Gly residues" evidence="1">
    <location>
        <begin position="709"/>
        <end position="722"/>
    </location>
</feature>
<dbReference type="AlphaFoldDB" id="A0A5C3Q5B7"/>
<feature type="compositionally biased region" description="Low complexity" evidence="1">
    <location>
        <begin position="150"/>
        <end position="172"/>
    </location>
</feature>
<feature type="compositionally biased region" description="Low complexity" evidence="1">
    <location>
        <begin position="331"/>
        <end position="343"/>
    </location>
</feature>
<feature type="compositionally biased region" description="Low complexity" evidence="1">
    <location>
        <begin position="572"/>
        <end position="583"/>
    </location>
</feature>